<dbReference type="InterPro" id="IPR023833">
    <property type="entry name" value="Signal_pept_SipW-depend-type"/>
</dbReference>
<accession>A0A6G7XES1</accession>
<evidence type="ECO:0000313" key="1">
    <source>
        <dbReference type="EMBL" id="QIK63110.1"/>
    </source>
</evidence>
<protein>
    <submittedName>
        <fullName evidence="1">Alternate-type signal peptide domain-containing protein</fullName>
    </submittedName>
</protein>
<dbReference type="RefSeq" id="WP_166290833.1">
    <property type="nucleotide sequence ID" value="NZ_CP049863.1"/>
</dbReference>
<evidence type="ECO:0000313" key="2">
    <source>
        <dbReference type="Proteomes" id="UP000502677"/>
    </source>
</evidence>
<name>A0A6G7XES1_9MICO</name>
<sequence length="177" mass="17792">MNKLTKGAIATAIGTALLLGGGTTLALWNDTVNVGSSQEISSGVLTLDATPGSWSASPELWVPGDSFTYTTQVSIVAQGDNLASELKIDPSSVTGDAALLAALDYSISVSDVTGGTLTAIDDATYSVSPANANSGDPISAKVTVKVDFPADVVTGLVAQGAEAHLSDLQLLLNQVAA</sequence>
<dbReference type="NCBIfam" id="TIGR04088">
    <property type="entry name" value="cognate_SipW"/>
    <property type="match status" value="1"/>
</dbReference>
<gene>
    <name evidence="1" type="ORF">G7068_07775</name>
</gene>
<dbReference type="EMBL" id="CP049863">
    <property type="protein sequence ID" value="QIK63110.1"/>
    <property type="molecule type" value="Genomic_DNA"/>
</dbReference>
<dbReference type="InterPro" id="IPR024006">
    <property type="entry name" value="Alt_signal_exp_actinobact"/>
</dbReference>
<reference evidence="1 2" key="1">
    <citation type="submission" date="2020-03" db="EMBL/GenBank/DDBJ databases">
        <title>Leucobacter sp. nov., isolated from beetles.</title>
        <authorList>
            <person name="Hyun D.-W."/>
            <person name="Bae J.-W."/>
        </authorList>
    </citation>
    <scope>NUCLEOTIDE SEQUENCE [LARGE SCALE GENOMIC DNA]</scope>
    <source>
        <strain evidence="1 2">HDW9C</strain>
    </source>
</reference>
<dbReference type="NCBIfam" id="TIGR04089">
    <property type="entry name" value="exp_by_SipW_III"/>
    <property type="match status" value="1"/>
</dbReference>
<proteinExistence type="predicted"/>
<organism evidence="1 2">
    <name type="scientific">Leucobacter viscericola</name>
    <dbReference type="NCBI Taxonomy" id="2714935"/>
    <lineage>
        <taxon>Bacteria</taxon>
        <taxon>Bacillati</taxon>
        <taxon>Actinomycetota</taxon>
        <taxon>Actinomycetes</taxon>
        <taxon>Micrococcales</taxon>
        <taxon>Microbacteriaceae</taxon>
        <taxon>Leucobacter</taxon>
    </lineage>
</organism>
<dbReference type="KEGG" id="lvi:G7068_07775"/>
<keyword evidence="2" id="KW-1185">Reference proteome</keyword>
<dbReference type="AlphaFoldDB" id="A0A6G7XES1"/>
<dbReference type="Proteomes" id="UP000502677">
    <property type="component" value="Chromosome"/>
</dbReference>